<accession>D4DZK3</accession>
<dbReference type="Proteomes" id="UP000005723">
    <property type="component" value="Unassembled WGS sequence"/>
</dbReference>
<comment type="caution">
    <text evidence="1">The sequence shown here is derived from an EMBL/GenBank/DDBJ whole genome shotgun (WGS) entry which is preliminary data.</text>
</comment>
<keyword evidence="2" id="KW-1185">Reference proteome</keyword>
<dbReference type="AlphaFoldDB" id="D4DZK3"/>
<feature type="non-terminal residue" evidence="1">
    <location>
        <position position="41"/>
    </location>
</feature>
<evidence type="ECO:0000313" key="2">
    <source>
        <dbReference type="Proteomes" id="UP000005723"/>
    </source>
</evidence>
<organism evidence="1 2">
    <name type="scientific">Serratia odorifera DSM 4582</name>
    <dbReference type="NCBI Taxonomy" id="667129"/>
    <lineage>
        <taxon>Bacteria</taxon>
        <taxon>Pseudomonadati</taxon>
        <taxon>Pseudomonadota</taxon>
        <taxon>Gammaproteobacteria</taxon>
        <taxon>Enterobacterales</taxon>
        <taxon>Yersiniaceae</taxon>
        <taxon>Serratia</taxon>
    </lineage>
</organism>
<name>D4DZK3_SEROD</name>
<proteinExistence type="predicted"/>
<gene>
    <name evidence="1" type="ORF">HMPREF0758_1353</name>
</gene>
<dbReference type="STRING" id="667129.HMPREF0758_1353"/>
<reference evidence="1 2" key="1">
    <citation type="submission" date="2010-01" db="EMBL/GenBank/DDBJ databases">
        <authorList>
            <person name="Muzny D."/>
            <person name="Qin X."/>
            <person name="Deng J."/>
            <person name="Jiang H."/>
            <person name="Liu Y."/>
            <person name="Qu J."/>
            <person name="Song X.-Z."/>
            <person name="Zhang L."/>
            <person name="Thornton R."/>
            <person name="Coyle M."/>
            <person name="Francisco L."/>
            <person name="Jackson L."/>
            <person name="Javaid M."/>
            <person name="Korchina V."/>
            <person name="Kovar C."/>
            <person name="Mata R."/>
            <person name="Mathew T."/>
            <person name="Ngo R."/>
            <person name="Nguyen L."/>
            <person name="Nguyen N."/>
            <person name="Okwuonu G."/>
            <person name="Ongeri F."/>
            <person name="Pham C."/>
            <person name="Simmons D."/>
            <person name="Wilczek-Boney K."/>
            <person name="Hale W."/>
            <person name="Jakkamsetti A."/>
            <person name="Pham P."/>
            <person name="Ruth R."/>
            <person name="San Lucas F."/>
            <person name="Warren J."/>
            <person name="Zhang J."/>
            <person name="Zhao Z."/>
            <person name="Zhou C."/>
            <person name="Zhu D."/>
            <person name="Lee S."/>
            <person name="Bess C."/>
            <person name="Blankenburg K."/>
            <person name="Forbes L."/>
            <person name="Fu Q."/>
            <person name="Gubbala S."/>
            <person name="Hirani K."/>
            <person name="Jayaseelan J.C."/>
            <person name="Lara F."/>
            <person name="Munidasa M."/>
            <person name="Palculict T."/>
            <person name="Patil S."/>
            <person name="Pu L.-L."/>
            <person name="Saada N."/>
            <person name="Tang L."/>
            <person name="Weissenberger G."/>
            <person name="Zhu Y."/>
            <person name="Hemphill L."/>
            <person name="Shang Y."/>
            <person name="Youmans B."/>
            <person name="Ayvaz T."/>
            <person name="Ross M."/>
            <person name="Santibanez J."/>
            <person name="Aqrawi P."/>
            <person name="Gross S."/>
            <person name="Joshi V."/>
            <person name="Fowler G."/>
            <person name="Nazareth L."/>
            <person name="Reid J."/>
            <person name="Worley K."/>
            <person name="Petrosino J."/>
            <person name="Highlander S."/>
            <person name="Gibbs R."/>
        </authorList>
    </citation>
    <scope>NUCLEOTIDE SEQUENCE [LARGE SCALE GENOMIC DNA]</scope>
    <source>
        <strain evidence="1 2">DSM 4582</strain>
    </source>
</reference>
<evidence type="ECO:0000313" key="1">
    <source>
        <dbReference type="EMBL" id="EFE97050.1"/>
    </source>
</evidence>
<dbReference type="HOGENOM" id="CLU_3281856_0_0_6"/>
<protein>
    <submittedName>
        <fullName evidence="1">Uncharacterized protein</fullName>
    </submittedName>
</protein>
<dbReference type="EMBL" id="ADBY01000023">
    <property type="protein sequence ID" value="EFE97050.1"/>
    <property type="molecule type" value="Genomic_DNA"/>
</dbReference>
<sequence length="41" mass="4189">MITASNKAKTKKYMALCLYFKIAVGVAVAASAPSGVREGAA</sequence>